<comment type="caution">
    <text evidence="2">The sequence shown here is derived from an EMBL/GenBank/DDBJ whole genome shotgun (WGS) entry which is preliminary data.</text>
</comment>
<evidence type="ECO:0000313" key="4">
    <source>
        <dbReference type="Proteomes" id="UP000553980"/>
    </source>
</evidence>
<dbReference type="Proteomes" id="UP000313390">
    <property type="component" value="Unassembled WGS sequence"/>
</dbReference>
<organism evidence="2 3">
    <name type="scientific">Brucella pecoris</name>
    <dbReference type="NCBI Taxonomy" id="867683"/>
    <lineage>
        <taxon>Bacteria</taxon>
        <taxon>Pseudomonadati</taxon>
        <taxon>Pseudomonadota</taxon>
        <taxon>Alphaproteobacteria</taxon>
        <taxon>Hyphomicrobiales</taxon>
        <taxon>Brucellaceae</taxon>
        <taxon>Brucella/Ochrobactrum group</taxon>
        <taxon>Brucella</taxon>
    </lineage>
</organism>
<dbReference type="Gene3D" id="3.30.70.2330">
    <property type="match status" value="1"/>
</dbReference>
<gene>
    <name evidence="2" type="ORF">FIB18_20670</name>
    <name evidence="1" type="ORF">GGQ79_002627</name>
</gene>
<dbReference type="EMBL" id="JACIEX010000005">
    <property type="protein sequence ID" value="MBB4094108.1"/>
    <property type="molecule type" value="Genomic_DNA"/>
</dbReference>
<accession>A0A5C5CDQ9</accession>
<evidence type="ECO:0000313" key="2">
    <source>
        <dbReference type="EMBL" id="TNV09477.1"/>
    </source>
</evidence>
<proteinExistence type="predicted"/>
<dbReference type="OrthoDB" id="8446608at2"/>
<evidence type="ECO:0000313" key="3">
    <source>
        <dbReference type="Proteomes" id="UP000313390"/>
    </source>
</evidence>
<evidence type="ECO:0000313" key="1">
    <source>
        <dbReference type="EMBL" id="MBB4094108.1"/>
    </source>
</evidence>
<reference evidence="2" key="2">
    <citation type="submission" date="2019-06" db="EMBL/GenBank/DDBJ databases">
        <authorList>
            <person name="Hu M."/>
        </authorList>
    </citation>
    <scope>NUCLEOTIDE SEQUENCE</scope>
    <source>
        <strain evidence="2">08RB2639</strain>
    </source>
</reference>
<name>A0A5C5CDQ9_9HYPH</name>
<sequence length="241" mass="26886">MDWLGTLKEKGDFAKRIAAQTVEALKHPNLTIDQGNRLYKLVVKGSEEFDQFVEELDAADLDDDFHDSLIELAETIEDIWSNLIIGVADQLRGKGIKLDHSQPDQERDEKHNELAAIAAKNGLELIASDVLVLGTGMRADNVAAFGRALLGSQKSHGDFDDIAIQLIREPENEYDEFAIKVYGSWKEMGRSVNRHLGYVPKKLAYKIGMNNSDDALIGLFSSMNNNDDDGYDIKVHILAKE</sequence>
<keyword evidence="4" id="KW-1185">Reference proteome</keyword>
<dbReference type="Proteomes" id="UP000553980">
    <property type="component" value="Unassembled WGS sequence"/>
</dbReference>
<dbReference type="AlphaFoldDB" id="A0A5C5CDQ9"/>
<reference evidence="1 4" key="3">
    <citation type="submission" date="2020-08" db="EMBL/GenBank/DDBJ databases">
        <title>Genomic Encyclopedia of Type Strains, Phase IV (KMG-IV): sequencing the most valuable type-strain genomes for metagenomic binning, comparative biology and taxonomic classification.</title>
        <authorList>
            <person name="Goeker M."/>
        </authorList>
    </citation>
    <scope>NUCLEOTIDE SEQUENCE [LARGE SCALE GENOMIC DNA]</scope>
    <source>
        <strain evidence="1 4">DSM 23868</strain>
    </source>
</reference>
<protein>
    <submittedName>
        <fullName evidence="2">Uncharacterized protein</fullName>
    </submittedName>
</protein>
<dbReference type="RefSeq" id="WP_140022503.1">
    <property type="nucleotide sequence ID" value="NZ_JACIEX010000005.1"/>
</dbReference>
<dbReference type="EMBL" id="VEWK01000013">
    <property type="protein sequence ID" value="TNV09477.1"/>
    <property type="molecule type" value="Genomic_DNA"/>
</dbReference>
<reference evidence="2 3" key="1">
    <citation type="journal article" date="2011" name="Int. J. Syst. Evol. Microbiol.">
        <title>Ochrobactrum pecoris sp. nov., isolated from farm animals.</title>
        <authorList>
            <person name="Kampfer P."/>
            <person name="Huber B."/>
            <person name="Busse H.J."/>
            <person name="Scholz H.C."/>
            <person name="Tomaso H."/>
            <person name="Hotzel H."/>
            <person name="Melzer F."/>
        </authorList>
    </citation>
    <scope>NUCLEOTIDE SEQUENCE [LARGE SCALE GENOMIC DNA]</scope>
    <source>
        <strain evidence="2 3">08RB2639</strain>
    </source>
</reference>